<evidence type="ECO:0000256" key="3">
    <source>
        <dbReference type="ARBA" id="ARBA00022475"/>
    </source>
</evidence>
<protein>
    <submittedName>
        <fullName evidence="9">Na+/H+ dicarboxylate symporter</fullName>
    </submittedName>
</protein>
<feature type="transmembrane region" description="Helical" evidence="8">
    <location>
        <begin position="153"/>
        <end position="172"/>
    </location>
</feature>
<dbReference type="PRINTS" id="PR00173">
    <property type="entry name" value="EDTRNSPORT"/>
</dbReference>
<feature type="transmembrane region" description="Helical" evidence="8">
    <location>
        <begin position="237"/>
        <end position="265"/>
    </location>
</feature>
<evidence type="ECO:0000313" key="10">
    <source>
        <dbReference type="Proteomes" id="UP000005730"/>
    </source>
</evidence>
<evidence type="ECO:0000256" key="2">
    <source>
        <dbReference type="ARBA" id="ARBA00022448"/>
    </source>
</evidence>
<keyword evidence="3" id="KW-1003">Cell membrane</keyword>
<dbReference type="Proteomes" id="UP000005730">
    <property type="component" value="Chromosome"/>
</dbReference>
<dbReference type="GO" id="GO:0005886">
    <property type="term" value="C:plasma membrane"/>
    <property type="evidence" value="ECO:0007669"/>
    <property type="project" value="UniProtKB-SubCell"/>
</dbReference>
<evidence type="ECO:0000313" key="9">
    <source>
        <dbReference type="EMBL" id="EHM09220.1"/>
    </source>
</evidence>
<feature type="transmembrane region" description="Helical" evidence="8">
    <location>
        <begin position="21"/>
        <end position="40"/>
    </location>
</feature>
<evidence type="ECO:0000256" key="1">
    <source>
        <dbReference type="ARBA" id="ARBA00004651"/>
    </source>
</evidence>
<evidence type="ECO:0000256" key="7">
    <source>
        <dbReference type="ARBA" id="ARBA00023136"/>
    </source>
</evidence>
<dbReference type="OrthoDB" id="9768885at2"/>
<keyword evidence="6 8" id="KW-1133">Transmembrane helix</keyword>
<dbReference type="GO" id="GO:0006835">
    <property type="term" value="P:dicarboxylic acid transport"/>
    <property type="evidence" value="ECO:0007669"/>
    <property type="project" value="UniProtKB-ARBA"/>
</dbReference>
<evidence type="ECO:0000256" key="8">
    <source>
        <dbReference type="SAM" id="Phobius"/>
    </source>
</evidence>
<name>H0UMS5_9BACT</name>
<organism evidence="9 10">
    <name type="scientific">Thermanaerovibrio velox DSM 12556</name>
    <dbReference type="NCBI Taxonomy" id="926567"/>
    <lineage>
        <taxon>Bacteria</taxon>
        <taxon>Thermotogati</taxon>
        <taxon>Synergistota</taxon>
        <taxon>Synergistia</taxon>
        <taxon>Synergistales</taxon>
        <taxon>Synergistaceae</taxon>
        <taxon>Thermanaerovibrio</taxon>
    </lineage>
</organism>
<accession>H0UMS5</accession>
<dbReference type="STRING" id="926567.TheveDRAFT_0031"/>
<dbReference type="EMBL" id="CM001377">
    <property type="protein sequence ID" value="EHM09220.1"/>
    <property type="molecule type" value="Genomic_DNA"/>
</dbReference>
<keyword evidence="2" id="KW-0813">Transport</keyword>
<feature type="transmembrane region" description="Helical" evidence="8">
    <location>
        <begin position="342"/>
        <end position="369"/>
    </location>
</feature>
<feature type="transmembrane region" description="Helical" evidence="8">
    <location>
        <begin position="52"/>
        <end position="76"/>
    </location>
</feature>
<proteinExistence type="predicted"/>
<dbReference type="GO" id="GO:0015293">
    <property type="term" value="F:symporter activity"/>
    <property type="evidence" value="ECO:0007669"/>
    <property type="project" value="UniProtKB-KW"/>
</dbReference>
<keyword evidence="4 8" id="KW-0812">Transmembrane</keyword>
<comment type="subcellular location">
    <subcellularLocation>
        <location evidence="1">Cell membrane</location>
        <topology evidence="1">Multi-pass membrane protein</topology>
    </subcellularLocation>
</comment>
<keyword evidence="5" id="KW-0769">Symport</keyword>
<dbReference type="InterPro" id="IPR036458">
    <property type="entry name" value="Na:dicarbo_symporter_sf"/>
</dbReference>
<keyword evidence="7 8" id="KW-0472">Membrane</keyword>
<keyword evidence="10" id="KW-1185">Reference proteome</keyword>
<reference evidence="9 10" key="1">
    <citation type="submission" date="2011-10" db="EMBL/GenBank/DDBJ databases">
        <title>The Noncontiguous Finished genome of Thermanaerovibrio velox DSM 12556.</title>
        <authorList>
            <consortium name="US DOE Joint Genome Institute (JGI-PGF)"/>
            <person name="Lucas S."/>
            <person name="Copeland A."/>
            <person name="Lapidus A."/>
            <person name="Glavina del Rio T."/>
            <person name="Dalin E."/>
            <person name="Tice H."/>
            <person name="Bruce D."/>
            <person name="Goodwin L."/>
            <person name="Pitluck S."/>
            <person name="Peters L."/>
            <person name="Mikhailova N."/>
            <person name="Teshima H."/>
            <person name="Kyrpides N."/>
            <person name="Mavromatis K."/>
            <person name="Ivanova N."/>
            <person name="Markowitz V."/>
            <person name="Cheng J.-F."/>
            <person name="Hugenholtz P."/>
            <person name="Woyke T."/>
            <person name="Wu D."/>
            <person name="Spring S."/>
            <person name="Brambilla E.-M."/>
            <person name="Klenk H.-P."/>
            <person name="Eisen J.A."/>
        </authorList>
    </citation>
    <scope>NUCLEOTIDE SEQUENCE [LARGE SCALE GENOMIC DNA]</scope>
    <source>
        <strain evidence="9 10">DSM 12556</strain>
    </source>
</reference>
<dbReference type="HOGENOM" id="CLU_019375_7_1_0"/>
<feature type="transmembrane region" description="Helical" evidence="8">
    <location>
        <begin position="375"/>
        <end position="395"/>
    </location>
</feature>
<sequence length="428" mass="44022">MSNSGNPGSGGLLGFYFRSSLVVRILLATVLGAGAGLLVGPEMAAIKPLGDLLIRLLKMIVIPVVFFSLVVGASSVTPSKLGTVGVKVVGYYMLTSAVAVAIGLGVGNLFKPGAGLDLPAEGAVDITAKAPSLVETLLNIVPDNPVAAMVNGTMLQIIFFALLFGIALSVLMSSSDERLKSSGEAMFRICDGGAEAMYKITKWAMEYAPIGVFALMATAFGQQGAKAAGPLGMTIMAMYLAFLIHFVVVYGISLKLVGLGLPWFVRNAKDAMLTAFVTRSSSATLPVSMEAAEEMGAPKGIYSFSLPLGATINMNGTAIYQGICVLFVANCIGQNLTISQQLMVILSATLAAIGTAGVPGSGAIMLLMVLNSAGISLTGGAAAAYGMILGIDAIMDMGRTLLNVTGDIVGTVMVAKAEGELDQSRWKG</sequence>
<dbReference type="FunFam" id="1.10.3860.10:FF:000001">
    <property type="entry name" value="C4-dicarboxylate transport protein"/>
    <property type="match status" value="1"/>
</dbReference>
<dbReference type="PANTHER" id="PTHR42865:SF7">
    <property type="entry name" value="PROTON_GLUTAMATE-ASPARTATE SYMPORTER"/>
    <property type="match status" value="1"/>
</dbReference>
<gene>
    <name evidence="9" type="ORF">TheveDRAFT_0031</name>
</gene>
<dbReference type="PROSITE" id="PS00713">
    <property type="entry name" value="NA_DICARBOXYL_SYMP_1"/>
    <property type="match status" value="1"/>
</dbReference>
<dbReference type="SUPFAM" id="SSF118215">
    <property type="entry name" value="Proton glutamate symport protein"/>
    <property type="match status" value="1"/>
</dbReference>
<evidence type="ECO:0000256" key="5">
    <source>
        <dbReference type="ARBA" id="ARBA00022847"/>
    </source>
</evidence>
<dbReference type="RefSeq" id="WP_006582711.1">
    <property type="nucleotide sequence ID" value="NZ_CM001377.1"/>
</dbReference>
<evidence type="ECO:0000256" key="4">
    <source>
        <dbReference type="ARBA" id="ARBA00022692"/>
    </source>
</evidence>
<dbReference type="eggNOG" id="COG1301">
    <property type="taxonomic scope" value="Bacteria"/>
</dbReference>
<dbReference type="Pfam" id="PF00375">
    <property type="entry name" value="SDF"/>
    <property type="match status" value="1"/>
</dbReference>
<dbReference type="AlphaFoldDB" id="H0UMS5"/>
<dbReference type="Gene3D" id="1.10.3860.10">
    <property type="entry name" value="Sodium:dicarboxylate symporter"/>
    <property type="match status" value="1"/>
</dbReference>
<dbReference type="PANTHER" id="PTHR42865">
    <property type="entry name" value="PROTON/GLUTAMATE-ASPARTATE SYMPORTER"/>
    <property type="match status" value="1"/>
</dbReference>
<feature type="transmembrane region" description="Helical" evidence="8">
    <location>
        <begin position="88"/>
        <end position="110"/>
    </location>
</feature>
<evidence type="ECO:0000256" key="6">
    <source>
        <dbReference type="ARBA" id="ARBA00022989"/>
    </source>
</evidence>
<dbReference type="InterPro" id="IPR018107">
    <property type="entry name" value="Na-dicarboxylate_symporter_CS"/>
</dbReference>
<dbReference type="InterPro" id="IPR001991">
    <property type="entry name" value="Na-dicarboxylate_symporter"/>
</dbReference>